<dbReference type="Proteomes" id="UP000559256">
    <property type="component" value="Unassembled WGS sequence"/>
</dbReference>
<organism evidence="1 2">
    <name type="scientific">Tetrapyrgos nigripes</name>
    <dbReference type="NCBI Taxonomy" id="182062"/>
    <lineage>
        <taxon>Eukaryota</taxon>
        <taxon>Fungi</taxon>
        <taxon>Dikarya</taxon>
        <taxon>Basidiomycota</taxon>
        <taxon>Agaricomycotina</taxon>
        <taxon>Agaricomycetes</taxon>
        <taxon>Agaricomycetidae</taxon>
        <taxon>Agaricales</taxon>
        <taxon>Marasmiineae</taxon>
        <taxon>Marasmiaceae</taxon>
        <taxon>Tetrapyrgos</taxon>
    </lineage>
</organism>
<proteinExistence type="predicted"/>
<protein>
    <submittedName>
        <fullName evidence="1">Uncharacterized protein</fullName>
    </submittedName>
</protein>
<sequence>MQDAERKGPRSEFCGLLIGYPIIYLHELPVVPDAIHIS</sequence>
<reference evidence="1 2" key="1">
    <citation type="journal article" date="2020" name="ISME J.">
        <title>Uncovering the hidden diversity of litter-decomposition mechanisms in mushroom-forming fungi.</title>
        <authorList>
            <person name="Floudas D."/>
            <person name="Bentzer J."/>
            <person name="Ahren D."/>
            <person name="Johansson T."/>
            <person name="Persson P."/>
            <person name="Tunlid A."/>
        </authorList>
    </citation>
    <scope>NUCLEOTIDE SEQUENCE [LARGE SCALE GENOMIC DNA]</scope>
    <source>
        <strain evidence="1 2">CBS 291.85</strain>
    </source>
</reference>
<evidence type="ECO:0000313" key="1">
    <source>
        <dbReference type="EMBL" id="KAF5361287.1"/>
    </source>
</evidence>
<name>A0A8H5GAC9_9AGAR</name>
<evidence type="ECO:0000313" key="2">
    <source>
        <dbReference type="Proteomes" id="UP000559256"/>
    </source>
</evidence>
<gene>
    <name evidence="1" type="ORF">D9758_010260</name>
</gene>
<dbReference type="EMBL" id="JAACJM010000041">
    <property type="protein sequence ID" value="KAF5361287.1"/>
    <property type="molecule type" value="Genomic_DNA"/>
</dbReference>
<accession>A0A8H5GAC9</accession>
<comment type="caution">
    <text evidence="1">The sequence shown here is derived from an EMBL/GenBank/DDBJ whole genome shotgun (WGS) entry which is preliminary data.</text>
</comment>
<dbReference type="AlphaFoldDB" id="A0A8H5GAC9"/>
<keyword evidence="2" id="KW-1185">Reference proteome</keyword>